<name>A0A6B9LV00_9CAUD</name>
<keyword evidence="2" id="KW-1185">Reference proteome</keyword>
<reference evidence="1 2" key="1">
    <citation type="journal article" date="2020" name="Viruses">
        <title>Diversity and Host Interactions Among Virulent and Temperate Baltic Sea Flavobacterium Phages.</title>
        <authorList>
            <person name="Nilsson E."/>
            <person name="Bayfield O.W."/>
            <person name="Lundin D."/>
            <person name="Antson A.A."/>
            <person name="Holmfeldt K."/>
        </authorList>
    </citation>
    <scope>NUCLEOTIDE SEQUENCE [LARGE SCALE GENOMIC DNA]</scope>
</reference>
<organism evidence="1 2">
    <name type="scientific">Flavobacterium phage vB_FspS_tant8-1</name>
    <dbReference type="NCBI Taxonomy" id="2686278"/>
    <lineage>
        <taxon>Viruses</taxon>
        <taxon>Duplodnaviria</taxon>
        <taxon>Heunggongvirae</taxon>
        <taxon>Uroviricota</taxon>
        <taxon>Caudoviricetes</taxon>
        <taxon>Tantvirus</taxon>
        <taxon>Tantvirus tant</taxon>
    </lineage>
</organism>
<proteinExistence type="predicted"/>
<protein>
    <submittedName>
        <fullName evidence="1">Uncharacterized protein</fullName>
    </submittedName>
</protein>
<evidence type="ECO:0000313" key="1">
    <source>
        <dbReference type="EMBL" id="QHB40944.1"/>
    </source>
</evidence>
<evidence type="ECO:0000313" key="2">
    <source>
        <dbReference type="Proteomes" id="UP000464671"/>
    </source>
</evidence>
<dbReference type="Proteomes" id="UP000464671">
    <property type="component" value="Segment"/>
</dbReference>
<accession>A0A6B9LV00</accession>
<dbReference type="EMBL" id="MN812239">
    <property type="protein sequence ID" value="QHB40944.1"/>
    <property type="molecule type" value="Genomic_DNA"/>
</dbReference>
<sequence>MVNNFETQTHELTDYESKVLLPYIVKVLETKIGSKNQITSTELIKQMKLGSFKIDPARFRKIINHIRINNVINNLVATGNGYHRATSESECRRFIESLDQRINSITIVRDAMKYQLEMSLKNKK</sequence>
<gene>
    <name evidence="1" type="ORF">tant81_gp013</name>
</gene>